<dbReference type="Proteomes" id="UP000284706">
    <property type="component" value="Unassembled WGS sequence"/>
</dbReference>
<evidence type="ECO:0000313" key="2">
    <source>
        <dbReference type="EMBL" id="PPQ85947.1"/>
    </source>
</evidence>
<comment type="caution">
    <text evidence="2">The sequence shown here is derived from an EMBL/GenBank/DDBJ whole genome shotgun (WGS) entry which is preliminary data.</text>
</comment>
<feature type="compositionally biased region" description="Polar residues" evidence="1">
    <location>
        <begin position="220"/>
        <end position="240"/>
    </location>
</feature>
<feature type="region of interest" description="Disordered" evidence="1">
    <location>
        <begin position="204"/>
        <end position="269"/>
    </location>
</feature>
<organism evidence="2 3">
    <name type="scientific">Gymnopilus dilepis</name>
    <dbReference type="NCBI Taxonomy" id="231916"/>
    <lineage>
        <taxon>Eukaryota</taxon>
        <taxon>Fungi</taxon>
        <taxon>Dikarya</taxon>
        <taxon>Basidiomycota</taxon>
        <taxon>Agaricomycotina</taxon>
        <taxon>Agaricomycetes</taxon>
        <taxon>Agaricomycetidae</taxon>
        <taxon>Agaricales</taxon>
        <taxon>Agaricineae</taxon>
        <taxon>Hymenogastraceae</taxon>
        <taxon>Gymnopilus</taxon>
    </lineage>
</organism>
<accession>A0A409X5E1</accession>
<feature type="compositionally biased region" description="Basic and acidic residues" evidence="1">
    <location>
        <begin position="13"/>
        <end position="48"/>
    </location>
</feature>
<dbReference type="InParanoid" id="A0A409X5E1"/>
<feature type="region of interest" description="Disordered" evidence="1">
    <location>
        <begin position="1"/>
        <end position="48"/>
    </location>
</feature>
<protein>
    <submittedName>
        <fullName evidence="2">Uncharacterized protein</fullName>
    </submittedName>
</protein>
<name>A0A409X5E1_9AGAR</name>
<sequence>MGRNKRPRRKRREITAAEYRARKDASVEKKKRRQEEMVKKMEEETRKHKEAYEAYQKAERERRARKERRPVCWEEYLPDPDCMSDEDRENWDWRCGPELPIVDTSDEEGQKNLRYVLCVLFSLSLSWKCLNGLPRLVINGTKHWGWTFTEEILGQTSEAAMPREAGRPLHHAQHDCPSLKSLSIPNVQVDAAFNLPLVLTHTMGRNRNSKRRSEAHNAVEDSNTTATGARNVNANRNLQLQEAKTARTKAKKARARSEKKQRTRGEKPCLKSEVPLTTQHQISRNVLGRAQLDEPKDEKIDWDAYLPDMSELTEEDIKDILEDGRCGPDFPCVDENDEEGQRKLRYVLDQWNLVLGVDLY</sequence>
<feature type="compositionally biased region" description="Basic residues" evidence="1">
    <location>
        <begin position="1"/>
        <end position="12"/>
    </location>
</feature>
<dbReference type="EMBL" id="NHYE01004176">
    <property type="protein sequence ID" value="PPQ85947.1"/>
    <property type="molecule type" value="Genomic_DNA"/>
</dbReference>
<evidence type="ECO:0000256" key="1">
    <source>
        <dbReference type="SAM" id="MobiDB-lite"/>
    </source>
</evidence>
<keyword evidence="3" id="KW-1185">Reference proteome</keyword>
<dbReference type="AlphaFoldDB" id="A0A409X5E1"/>
<gene>
    <name evidence="2" type="ORF">CVT26_012863</name>
</gene>
<feature type="compositionally biased region" description="Basic and acidic residues" evidence="1">
    <location>
        <begin position="255"/>
        <end position="269"/>
    </location>
</feature>
<evidence type="ECO:0000313" key="3">
    <source>
        <dbReference type="Proteomes" id="UP000284706"/>
    </source>
</evidence>
<proteinExistence type="predicted"/>
<reference evidence="2 3" key="1">
    <citation type="journal article" date="2018" name="Evol. Lett.">
        <title>Horizontal gene cluster transfer increased hallucinogenic mushroom diversity.</title>
        <authorList>
            <person name="Reynolds H.T."/>
            <person name="Vijayakumar V."/>
            <person name="Gluck-Thaler E."/>
            <person name="Korotkin H.B."/>
            <person name="Matheny P.B."/>
            <person name="Slot J.C."/>
        </authorList>
    </citation>
    <scope>NUCLEOTIDE SEQUENCE [LARGE SCALE GENOMIC DNA]</scope>
    <source>
        <strain evidence="2 3">SRW20</strain>
    </source>
</reference>